<keyword evidence="2" id="KW-1185">Reference proteome</keyword>
<reference evidence="1 2" key="1">
    <citation type="submission" date="2016-10" db="EMBL/GenBank/DDBJ databases">
        <title>Draft genome sequences of four alkaliphilic bacteria belonging to the Anaerobacillus genus.</title>
        <authorList>
            <person name="Bassil N.M."/>
            <person name="Lloyd J.R."/>
        </authorList>
    </citation>
    <scope>NUCLEOTIDE SEQUENCE [LARGE SCALE GENOMIC DNA]</scope>
    <source>
        <strain evidence="1 2">DSM 22531</strain>
    </source>
</reference>
<evidence type="ECO:0000313" key="2">
    <source>
        <dbReference type="Proteomes" id="UP000180057"/>
    </source>
</evidence>
<name>A0A1S2M684_9BACI</name>
<evidence type="ECO:0000313" key="1">
    <source>
        <dbReference type="EMBL" id="OIJ20144.1"/>
    </source>
</evidence>
<dbReference type="OrthoDB" id="1551185at2"/>
<organism evidence="1 2">
    <name type="scientific">Anaerobacillus alkalidiazotrophicus</name>
    <dbReference type="NCBI Taxonomy" id="472963"/>
    <lineage>
        <taxon>Bacteria</taxon>
        <taxon>Bacillati</taxon>
        <taxon>Bacillota</taxon>
        <taxon>Bacilli</taxon>
        <taxon>Bacillales</taxon>
        <taxon>Bacillaceae</taxon>
        <taxon>Anaerobacillus</taxon>
    </lineage>
</organism>
<sequence length="77" mass="9070">MKLKEFIAFLNKLEGNSIFYKLNKVRNEAIMVEVTVPGQRCEIEFLEDGTVDIEKFIRDKDMYGVNELETLFKEFSD</sequence>
<proteinExistence type="predicted"/>
<gene>
    <name evidence="1" type="ORF">BKP45_10180</name>
</gene>
<protein>
    <submittedName>
        <fullName evidence="1">Uncharacterized protein</fullName>
    </submittedName>
</protein>
<dbReference type="AlphaFoldDB" id="A0A1S2M684"/>
<comment type="caution">
    <text evidence="1">The sequence shown here is derived from an EMBL/GenBank/DDBJ whole genome shotgun (WGS) entry which is preliminary data.</text>
</comment>
<accession>A0A1S2M684</accession>
<dbReference type="EMBL" id="MLQS01000015">
    <property type="protein sequence ID" value="OIJ20144.1"/>
    <property type="molecule type" value="Genomic_DNA"/>
</dbReference>
<dbReference type="RefSeq" id="WP_071389584.1">
    <property type="nucleotide sequence ID" value="NZ_MLQS01000015.1"/>
</dbReference>
<dbReference type="Proteomes" id="UP000180057">
    <property type="component" value="Unassembled WGS sequence"/>
</dbReference>